<dbReference type="InterPro" id="IPR025487">
    <property type="entry name" value="DUF4379"/>
</dbReference>
<keyword evidence="3" id="KW-1185">Reference proteome</keyword>
<dbReference type="AlphaFoldDB" id="A0A7Z2GBM5"/>
<dbReference type="KEGG" id="pacp:FAZ97_28000"/>
<proteinExistence type="predicted"/>
<evidence type="ECO:0000259" key="1">
    <source>
        <dbReference type="Pfam" id="PF14311"/>
    </source>
</evidence>
<evidence type="ECO:0000313" key="2">
    <source>
        <dbReference type="EMBL" id="QGZ58796.1"/>
    </source>
</evidence>
<reference evidence="2 3" key="1">
    <citation type="submission" date="2019-12" db="EMBL/GenBank/DDBJ databases">
        <title>Paraburkholderia acidiphila 7Q-K02 sp. nov and Paraburkholderia acidisoli DHF22 sp. nov., two strains isolated from forest soil.</title>
        <authorList>
            <person name="Gao Z."/>
            <person name="Qiu L."/>
        </authorList>
    </citation>
    <scope>NUCLEOTIDE SEQUENCE [LARGE SCALE GENOMIC DNA]</scope>
    <source>
        <strain evidence="2 3">7Q-K02</strain>
    </source>
</reference>
<protein>
    <recommendedName>
        <fullName evidence="1">Treble clef zinc finger domain-containing protein</fullName>
    </recommendedName>
</protein>
<feature type="domain" description="Treble clef zinc finger" evidence="1">
    <location>
        <begin position="269"/>
        <end position="306"/>
    </location>
</feature>
<accession>A0A7Z2GBM5</accession>
<dbReference type="Proteomes" id="UP000434209">
    <property type="component" value="Chromosome 3"/>
</dbReference>
<name>A0A7Z2GBM5_9BURK</name>
<gene>
    <name evidence="2" type="ORF">FAZ97_28000</name>
</gene>
<dbReference type="OrthoDB" id="583824at2"/>
<dbReference type="RefSeq" id="WP_158761922.1">
    <property type="nucleotide sequence ID" value="NZ_CP046911.1"/>
</dbReference>
<evidence type="ECO:0000313" key="3">
    <source>
        <dbReference type="Proteomes" id="UP000434209"/>
    </source>
</evidence>
<dbReference type="Pfam" id="PF14311">
    <property type="entry name" value="DUF4379"/>
    <property type="match status" value="1"/>
</dbReference>
<dbReference type="EMBL" id="CP046911">
    <property type="protein sequence ID" value="QGZ58796.1"/>
    <property type="molecule type" value="Genomic_DNA"/>
</dbReference>
<organism evidence="2 3">
    <name type="scientific">Paraburkholderia acidiphila</name>
    <dbReference type="NCBI Taxonomy" id="2571747"/>
    <lineage>
        <taxon>Bacteria</taxon>
        <taxon>Pseudomonadati</taxon>
        <taxon>Pseudomonadota</taxon>
        <taxon>Betaproteobacteria</taxon>
        <taxon>Burkholderiales</taxon>
        <taxon>Burkholderiaceae</taxon>
        <taxon>Paraburkholderia</taxon>
    </lineage>
</organism>
<sequence>MKNSLPALVDELDVLDRRIGHARHSEGYAVSSSAISDKIPAAIRQGVWQALSTLPQRAGLTLPEYREQTFAGVRALARAWGGECLSQCYEGFKVPFLFRCATGHHFEMLVHGLRLGHWCSDCFYDRRIIYSLADARAIAAERGGRCLSRRYRSVQEKLRWRCGSGHTWEASLEHVVRGEWCRTCHFESIKPRQQTLERAAAERGGRCLSAYVDKETPVQWQCAQGHTWLAPWSRVSSGQWCHLCAVKARTRTIEQMQALARSRGGECLSTVYPGPHGKIEWLCEKGHAWHATVNSVWRGSWCPECAWERRRHARQKRRGKGSVPILI</sequence>